<dbReference type="SMART" id="SM00044">
    <property type="entry name" value="CYCc"/>
    <property type="match status" value="1"/>
</dbReference>
<dbReference type="InterPro" id="IPR029787">
    <property type="entry name" value="Nucleotide_cyclase"/>
</dbReference>
<keyword evidence="2" id="KW-0812">Transmembrane</keyword>
<keyword evidence="6" id="KW-0456">Lyase</keyword>
<comment type="caution">
    <text evidence="9">The sequence shown here is derived from an EMBL/GenBank/DDBJ whole genome shotgun (WGS) entry which is preliminary data.</text>
</comment>
<feature type="non-terminal residue" evidence="9">
    <location>
        <position position="1"/>
    </location>
</feature>
<name>A0A7K5R416_9PASE</name>
<evidence type="ECO:0000259" key="8">
    <source>
        <dbReference type="PROSITE" id="PS50125"/>
    </source>
</evidence>
<dbReference type="GO" id="GO:0004383">
    <property type="term" value="F:guanylate cyclase activity"/>
    <property type="evidence" value="ECO:0007669"/>
    <property type="project" value="TreeGrafter"/>
</dbReference>
<comment type="subcellular location">
    <subcellularLocation>
        <location evidence="1">Membrane</location>
    </subcellularLocation>
</comment>
<proteinExistence type="predicted"/>
<keyword evidence="5" id="KW-0472">Membrane</keyword>
<dbReference type="CDD" id="cd07302">
    <property type="entry name" value="CHD"/>
    <property type="match status" value="1"/>
</dbReference>
<feature type="region of interest" description="Disordered" evidence="7">
    <location>
        <begin position="148"/>
        <end position="170"/>
    </location>
</feature>
<dbReference type="Gene3D" id="3.30.70.1230">
    <property type="entry name" value="Nucleotide cyclase"/>
    <property type="match status" value="1"/>
</dbReference>
<dbReference type="Proteomes" id="UP000566454">
    <property type="component" value="Unassembled WGS sequence"/>
</dbReference>
<evidence type="ECO:0000256" key="6">
    <source>
        <dbReference type="ARBA" id="ARBA00023239"/>
    </source>
</evidence>
<dbReference type="GO" id="GO:0007168">
    <property type="term" value="P:receptor guanylyl cyclase signaling pathway"/>
    <property type="evidence" value="ECO:0007669"/>
    <property type="project" value="TreeGrafter"/>
</dbReference>
<keyword evidence="3" id="KW-0547">Nucleotide-binding</keyword>
<dbReference type="InterPro" id="IPR050401">
    <property type="entry name" value="Cyclic_nucleotide_synthase"/>
</dbReference>
<evidence type="ECO:0000256" key="1">
    <source>
        <dbReference type="ARBA" id="ARBA00004370"/>
    </source>
</evidence>
<dbReference type="Gene3D" id="6.10.250.780">
    <property type="match status" value="1"/>
</dbReference>
<dbReference type="GO" id="GO:0000166">
    <property type="term" value="F:nucleotide binding"/>
    <property type="evidence" value="ECO:0007669"/>
    <property type="project" value="UniProtKB-KW"/>
</dbReference>
<organism evidence="9 10">
    <name type="scientific">Prunella himalayana</name>
    <dbReference type="NCBI Taxonomy" id="670356"/>
    <lineage>
        <taxon>Eukaryota</taxon>
        <taxon>Metazoa</taxon>
        <taxon>Chordata</taxon>
        <taxon>Craniata</taxon>
        <taxon>Vertebrata</taxon>
        <taxon>Euteleostomi</taxon>
        <taxon>Archelosauria</taxon>
        <taxon>Archosauria</taxon>
        <taxon>Dinosauria</taxon>
        <taxon>Saurischia</taxon>
        <taxon>Theropoda</taxon>
        <taxon>Coelurosauria</taxon>
        <taxon>Aves</taxon>
        <taxon>Neognathae</taxon>
        <taxon>Neoaves</taxon>
        <taxon>Telluraves</taxon>
        <taxon>Australaves</taxon>
        <taxon>Passeriformes</taxon>
        <taxon>Passeroidea</taxon>
        <taxon>Prunellidae</taxon>
        <taxon>Prunella</taxon>
    </lineage>
</organism>
<dbReference type="FunFam" id="3.30.70.1230:FF:000030">
    <property type="entry name" value="Si:ch211-215j19.12"/>
    <property type="match status" value="1"/>
</dbReference>
<evidence type="ECO:0000313" key="10">
    <source>
        <dbReference type="Proteomes" id="UP000566454"/>
    </source>
</evidence>
<dbReference type="PANTHER" id="PTHR11920">
    <property type="entry name" value="GUANYLYL CYCLASE"/>
    <property type="match status" value="1"/>
</dbReference>
<reference evidence="9 10" key="1">
    <citation type="submission" date="2019-09" db="EMBL/GenBank/DDBJ databases">
        <title>Bird 10,000 Genomes (B10K) Project - Family phase.</title>
        <authorList>
            <person name="Zhang G."/>
        </authorList>
    </citation>
    <scope>NUCLEOTIDE SEQUENCE [LARGE SCALE GENOMIC DNA]</scope>
    <source>
        <strain evidence="9">B10K-DU-013-18</strain>
        <tissue evidence="9">Muscle</tissue>
    </source>
</reference>
<dbReference type="GO" id="GO:0035556">
    <property type="term" value="P:intracellular signal transduction"/>
    <property type="evidence" value="ECO:0007669"/>
    <property type="project" value="InterPro"/>
</dbReference>
<evidence type="ECO:0000256" key="7">
    <source>
        <dbReference type="SAM" id="MobiDB-lite"/>
    </source>
</evidence>
<evidence type="ECO:0000313" key="9">
    <source>
        <dbReference type="EMBL" id="NWT74205.1"/>
    </source>
</evidence>
<evidence type="ECO:0000256" key="5">
    <source>
        <dbReference type="ARBA" id="ARBA00023136"/>
    </source>
</evidence>
<keyword evidence="10" id="KW-1185">Reference proteome</keyword>
<feature type="non-terminal residue" evidence="9">
    <location>
        <position position="224"/>
    </location>
</feature>
<keyword evidence="4" id="KW-1133">Transmembrane helix</keyword>
<evidence type="ECO:0000256" key="4">
    <source>
        <dbReference type="ARBA" id="ARBA00022989"/>
    </source>
</evidence>
<dbReference type="PANTHER" id="PTHR11920:SF497">
    <property type="entry name" value="GUANYLATE CYCLASE"/>
    <property type="match status" value="1"/>
</dbReference>
<dbReference type="GO" id="GO:0001653">
    <property type="term" value="F:peptide receptor activity"/>
    <property type="evidence" value="ECO:0007669"/>
    <property type="project" value="TreeGrafter"/>
</dbReference>
<dbReference type="EMBL" id="VYZK01000581">
    <property type="protein sequence ID" value="NWT74205.1"/>
    <property type="molecule type" value="Genomic_DNA"/>
</dbReference>
<dbReference type="PROSITE" id="PS50125">
    <property type="entry name" value="GUANYLATE_CYCLASE_2"/>
    <property type="match status" value="1"/>
</dbReference>
<gene>
    <name evidence="9" type="primary">Npr2_1</name>
    <name evidence="9" type="ORF">PRUHIM_R02444</name>
</gene>
<feature type="domain" description="Guanylate cyclase" evidence="8">
    <location>
        <begin position="46"/>
        <end position="161"/>
    </location>
</feature>
<dbReference type="GO" id="GO:0005886">
    <property type="term" value="C:plasma membrane"/>
    <property type="evidence" value="ECO:0007669"/>
    <property type="project" value="TreeGrafter"/>
</dbReference>
<dbReference type="SUPFAM" id="SSF55073">
    <property type="entry name" value="Nucleotide cyclase"/>
    <property type="match status" value="1"/>
</dbReference>
<evidence type="ECO:0000256" key="3">
    <source>
        <dbReference type="ARBA" id="ARBA00022741"/>
    </source>
</evidence>
<dbReference type="Pfam" id="PF00211">
    <property type="entry name" value="Guanylate_cyc"/>
    <property type="match status" value="1"/>
</dbReference>
<dbReference type="InterPro" id="IPR001054">
    <property type="entry name" value="A/G_cyclase"/>
</dbReference>
<dbReference type="OrthoDB" id="6127067at2759"/>
<sequence>LKDKTEDLKRERQLAEDLLHQMLPKSVAKQLRKCQKVEAENYDQVTIFFSDIVGFTSIAASCTPLQVVEMLNNLYICFDTRIESYDVYKVETIGDAYMVVSGLPERNGTRHADEIAQMSLDLVAAVRQVLVPHMPTGRLELRAGIHTGTGAEGRAGEKQSRAQPSSGRRKEFCTSKIHISSATYEALLTDDAYEIELRGEIEVKGKGKMKTYWLLGNKNYSVQN</sequence>
<evidence type="ECO:0000256" key="2">
    <source>
        <dbReference type="ARBA" id="ARBA00022692"/>
    </source>
</evidence>
<accession>A0A7K5R416</accession>
<protein>
    <submittedName>
        <fullName evidence="9">ANPRB protein</fullName>
    </submittedName>
</protein>
<dbReference type="GO" id="GO:0004016">
    <property type="term" value="F:adenylate cyclase activity"/>
    <property type="evidence" value="ECO:0007669"/>
    <property type="project" value="TreeGrafter"/>
</dbReference>
<dbReference type="AlphaFoldDB" id="A0A7K5R416"/>